<keyword evidence="2" id="KW-0812">Transmembrane</keyword>
<feature type="transmembrane region" description="Helical" evidence="2">
    <location>
        <begin position="62"/>
        <end position="79"/>
    </location>
</feature>
<proteinExistence type="predicted"/>
<reference evidence="3 4" key="1">
    <citation type="submission" date="2024-06" db="EMBL/GenBank/DDBJ databases">
        <title>The Natural Products Discovery Center: Release of the First 8490 Sequenced Strains for Exploring Actinobacteria Biosynthetic Diversity.</title>
        <authorList>
            <person name="Kalkreuter E."/>
            <person name="Kautsar S.A."/>
            <person name="Yang D."/>
            <person name="Bader C.D."/>
            <person name="Teijaro C.N."/>
            <person name="Fluegel L."/>
            <person name="Davis C.M."/>
            <person name="Simpson J.R."/>
            <person name="Lauterbach L."/>
            <person name="Steele A.D."/>
            <person name="Gui C."/>
            <person name="Meng S."/>
            <person name="Li G."/>
            <person name="Viehrig K."/>
            <person name="Ye F."/>
            <person name="Su P."/>
            <person name="Kiefer A.F."/>
            <person name="Nichols A."/>
            <person name="Cepeda A.J."/>
            <person name="Yan W."/>
            <person name="Fan B."/>
            <person name="Jiang Y."/>
            <person name="Adhikari A."/>
            <person name="Zheng C.-J."/>
            <person name="Schuster L."/>
            <person name="Cowan T.M."/>
            <person name="Smanski M.J."/>
            <person name="Chevrette M.G."/>
            <person name="De Carvalho L.P.S."/>
            <person name="Shen B."/>
        </authorList>
    </citation>
    <scope>NUCLEOTIDE SEQUENCE [LARGE SCALE GENOMIC DNA]</scope>
    <source>
        <strain evidence="3 4">NPDC033039</strain>
    </source>
</reference>
<keyword evidence="4" id="KW-1185">Reference proteome</keyword>
<gene>
    <name evidence="3" type="ORF">AB0E61_17175</name>
</gene>
<keyword evidence="2" id="KW-1133">Transmembrane helix</keyword>
<protein>
    <submittedName>
        <fullName evidence="3">Uncharacterized protein</fullName>
    </submittedName>
</protein>
<dbReference type="Proteomes" id="UP001550853">
    <property type="component" value="Unassembled WGS sequence"/>
</dbReference>
<evidence type="ECO:0000313" key="3">
    <source>
        <dbReference type="EMBL" id="MEU3711819.1"/>
    </source>
</evidence>
<keyword evidence="2" id="KW-0472">Membrane</keyword>
<evidence type="ECO:0000256" key="2">
    <source>
        <dbReference type="SAM" id="Phobius"/>
    </source>
</evidence>
<feature type="compositionally biased region" description="Basic residues" evidence="1">
    <location>
        <begin position="11"/>
        <end position="20"/>
    </location>
</feature>
<evidence type="ECO:0000256" key="1">
    <source>
        <dbReference type="SAM" id="MobiDB-lite"/>
    </source>
</evidence>
<dbReference type="EMBL" id="JBEZVI010000012">
    <property type="protein sequence ID" value="MEU3711819.1"/>
    <property type="molecule type" value="Genomic_DNA"/>
</dbReference>
<evidence type="ECO:0000313" key="4">
    <source>
        <dbReference type="Proteomes" id="UP001550853"/>
    </source>
</evidence>
<name>A0ABV2Z1E3_9ACTN</name>
<comment type="caution">
    <text evidence="3">The sequence shown here is derived from an EMBL/GenBank/DDBJ whole genome shotgun (WGS) entry which is preliminary data.</text>
</comment>
<feature type="region of interest" description="Disordered" evidence="1">
    <location>
        <begin position="1"/>
        <end position="23"/>
    </location>
</feature>
<feature type="transmembrane region" description="Helical" evidence="2">
    <location>
        <begin position="21"/>
        <end position="42"/>
    </location>
</feature>
<sequence>MSGHGAARRASAGRRGRRPGPRAVSGVRVVVAVLAGAVWWWAVARLVWWPASAGPVESTVAAGGWGLSLLPVHCVPWAGRRRARGDGRGPGILPPGGWRAVGEDVVRGVFRGERG</sequence>
<accession>A0ABV2Z1E3</accession>
<organism evidence="3 4">
    <name type="scientific">Streptomyces catenulae</name>
    <dbReference type="NCBI Taxonomy" id="66875"/>
    <lineage>
        <taxon>Bacteria</taxon>
        <taxon>Bacillati</taxon>
        <taxon>Actinomycetota</taxon>
        <taxon>Actinomycetes</taxon>
        <taxon>Kitasatosporales</taxon>
        <taxon>Streptomycetaceae</taxon>
        <taxon>Streptomyces</taxon>
    </lineage>
</organism>